<dbReference type="SUPFAM" id="SSF82171">
    <property type="entry name" value="DPP6 N-terminal domain-like"/>
    <property type="match status" value="1"/>
</dbReference>
<evidence type="ECO:0000313" key="2">
    <source>
        <dbReference type="Proteomes" id="UP000196365"/>
    </source>
</evidence>
<keyword evidence="2" id="KW-1185">Reference proteome</keyword>
<evidence type="ECO:0008006" key="3">
    <source>
        <dbReference type="Google" id="ProtNLM"/>
    </source>
</evidence>
<dbReference type="AlphaFoldDB" id="A0A1T4K2P4"/>
<dbReference type="Proteomes" id="UP000196365">
    <property type="component" value="Unassembled WGS sequence"/>
</dbReference>
<proteinExistence type="predicted"/>
<dbReference type="RefSeq" id="WP_087677743.1">
    <property type="nucleotide sequence ID" value="NZ_FUWV01000001.1"/>
</dbReference>
<organism evidence="1 2">
    <name type="scientific">Garciella nitratireducens DSM 15102</name>
    <dbReference type="NCBI Taxonomy" id="1121911"/>
    <lineage>
        <taxon>Bacteria</taxon>
        <taxon>Bacillati</taxon>
        <taxon>Bacillota</taxon>
        <taxon>Clostridia</taxon>
        <taxon>Eubacteriales</taxon>
        <taxon>Eubacteriaceae</taxon>
        <taxon>Garciella</taxon>
    </lineage>
</organism>
<accession>A0A1T4K2P4</accession>
<dbReference type="PROSITE" id="PS51257">
    <property type="entry name" value="PROKAR_LIPOPROTEIN"/>
    <property type="match status" value="1"/>
</dbReference>
<evidence type="ECO:0000313" key="1">
    <source>
        <dbReference type="EMBL" id="SJZ36701.1"/>
    </source>
</evidence>
<dbReference type="EMBL" id="FUWV01000001">
    <property type="protein sequence ID" value="SJZ36701.1"/>
    <property type="molecule type" value="Genomic_DNA"/>
</dbReference>
<gene>
    <name evidence="1" type="ORF">SAMN02745973_00303</name>
</gene>
<name>A0A1T4K2P4_9FIRM</name>
<reference evidence="1 2" key="1">
    <citation type="submission" date="2017-02" db="EMBL/GenBank/DDBJ databases">
        <authorList>
            <person name="Peterson S.W."/>
        </authorList>
    </citation>
    <scope>NUCLEOTIDE SEQUENCE [LARGE SCALE GENOMIC DNA]</scope>
    <source>
        <strain evidence="1 2">DSM 15102</strain>
    </source>
</reference>
<protein>
    <recommendedName>
        <fullName evidence="3">TolB protein</fullName>
    </recommendedName>
</protein>
<sequence length="472" mass="55814">MNRNFLLSILILLTSLFIIGCNQSHHTPSINDFSISYLEIQDDKYLVGNKVLVQAQVKNANKVQLMVQDYGQNQKDVTIDGRKSGNHWEFTYENKDPFTKEIWLIVYGDNEKTIQSDKRIITNQDQHYKSAFENIIPVSTTEEKESINLEKRMGNFTILGWYDNENLLVQNNNNLILYNVINDKKNKILQDVWNIYVSPKLEYVVYQKKDEVYLFDFLKQNNKKIFKMKDSMTLKDLTWSRDQKYIILNIVDGIENLYYRINLKENDTKKVVLESFNKEQYMLEKLIYLDNHTLYALGRIINQDSNDQEIERPVDLLKINIITGKINKNYTSNMQSADEIKVLSQVNDREFLLRVSNKIISEEEMQSFSDIYLLNTQNGTFKKVKNDIDYPYIYGLSPNKRNYIYLKNVIKNGKSISNEKSIILGNKTKKEKEILRAINFYPTTFYWSENGEKIAFYLEDTKEMYFVEKKDQ</sequence>